<dbReference type="InterPro" id="IPR053786">
    <property type="entry name" value="LEPRxLL_CS"/>
</dbReference>
<evidence type="ECO:0000313" key="3">
    <source>
        <dbReference type="Proteomes" id="UP000807370"/>
    </source>
</evidence>
<evidence type="ECO:0000256" key="1">
    <source>
        <dbReference type="SAM" id="MobiDB-lite"/>
    </source>
</evidence>
<keyword evidence="3" id="KW-1185">Reference proteome</keyword>
<evidence type="ECO:0000313" key="2">
    <source>
        <dbReference type="EMBL" id="MBH5399906.1"/>
    </source>
</evidence>
<feature type="region of interest" description="Disordered" evidence="1">
    <location>
        <begin position="5518"/>
        <end position="5551"/>
    </location>
</feature>
<accession>A0ABS0PRS8</accession>
<dbReference type="InterPro" id="IPR047881">
    <property type="entry name" value="LktA_repeat"/>
</dbReference>
<comment type="caution">
    <text evidence="2">The sequence shown here is derived from an EMBL/GenBank/DDBJ whole genome shotgun (WGS) entry which is preliminary data.</text>
</comment>
<dbReference type="EMBL" id="JACCHP010000011">
    <property type="protein sequence ID" value="MBH5399906.1"/>
    <property type="molecule type" value="Genomic_DNA"/>
</dbReference>
<dbReference type="NCBIfam" id="NF012209">
    <property type="entry name" value="LEPR-8K"/>
    <property type="match status" value="1"/>
</dbReference>
<name>A0ABS0PRS8_9BRAD</name>
<reference evidence="2 3" key="1">
    <citation type="submission" date="2020-07" db="EMBL/GenBank/DDBJ databases">
        <title>Bradyrhizobium diversity isolated from nodules of indigenous legumes of Western Australia.</title>
        <authorList>
            <person name="Klepa M.S."/>
        </authorList>
    </citation>
    <scope>NUCLEOTIDE SEQUENCE [LARGE SCALE GENOMIC DNA]</scope>
    <source>
        <strain evidence="2 3">CNPSo 4010</strain>
    </source>
</reference>
<feature type="non-terminal residue" evidence="2">
    <location>
        <position position="5731"/>
    </location>
</feature>
<feature type="compositionally biased region" description="Polar residues" evidence="1">
    <location>
        <begin position="4030"/>
        <end position="4039"/>
    </location>
</feature>
<protein>
    <submittedName>
        <fullName evidence="2">LEPR-XLL domain-containing protein</fullName>
    </submittedName>
</protein>
<gene>
    <name evidence="2" type="ORF">HZZ13_19245</name>
</gene>
<dbReference type="NCBIfam" id="NF012206">
    <property type="entry name" value="LktA_tand_53"/>
    <property type="match status" value="8"/>
</dbReference>
<sequence length="5731" mass="565942">MFAAGDGRIAYRARPVRHRRLQSMAARLKVSASRFTRIPHSGVTRLVFDPLEQRLLMSADVLGIDLAATLSHQQDHDVVVRMVDDSQASQQTSASVQRVEIVDRGSATVLASADLAQIGFVVITGGAGNDEFTIDADSFAGYATPNFSFFGGGGEDSLFLGSSQAATWQLNENGHDTIHGAVTVDFTDVETLDGGTGTDTLVGPTADTSWLINGMGAGRAGAVVFNGFENLVGAAGNKDTFTIAPGGGVAGTIDGGAGGFDSLVLDVGTANSVVSTATAPDAGTISFDGSLVTYKGLEPVTIAGTVADLTFDIATLSGGAGHNVIRLSDTGTATDGLVLLDSVDGKFEDQTFSAPTHSLTIRATSGTDSIELASLDRSFAGSLTVNALSSAYDPFDQGGLLPGNNNIDHDSVVKVTGDLQLHGGALNLAADTIYVGTVGEQTGTTGTWGANQEHTGVAASGGTGSGAIATIVTDADGHVSARLSGTGSGYKSGDVLTFADPAGGGGTVSLTLRNAADGTASISTVLAGGNAGDITFGVQKTNADGTTSYGGGQKIALGPKASLLADADTAHGHKAGKITIGASDLANRFVSWPLDFTSKNATIDIVGATISGGSVKISASAKDTALASDVPDGMNGFVGSIAGLLNQIPGVLISALTGFDLSVILRGADAKINVNDASIHAVGAVDIKASTKVDTQVNAIASKIGNGGLAAYTGLELAAGYGMAKSDVEANVGGTTTITATDSVTISATGAVSEKTTARASSNLDTRTINPKASSVAIALSHTDLTALATVGSGVTITSTGGNVNVLANGTTKTSPDASTLSPVDGRAGVGVALAFEFANVKARADGTITAAGTLVDTSTGTQVFGASNVDIASDTIYIKDHGFSTGQFVTYTPYQTYAAPIDGVTAGLAQPDVQANAIDGLTKGSTYSVIVVDKDHIQLAKEPALALDAMGTDPTATQSLSQVKSTFFNLDAIDVGADKINIAAHGFQTGDQVRYSAGGNTAISGLSDNALYTVNRVDDGAFQLKDSAGNVVQIAQGSALGEQSFTRVSDSHKASVTLASIDPATHRISLPGHGFALNTPIEVSYQSLADDGINPIGGLANEHKYYLYATDANSFELRDETTNQAVNLSDPGGPATHALSYIATVLTFHPTTAVDATASTIAVDPTALANLKDGDPVIYGVDPTKSTTLSTAFNLDAIDATAHTITIAGNGFTNGEQVTYDAGGNTPITGLVNGATYTVIKINNADDAFRLRDSNGNIAAVAQASALGLHTFTDAANQASASVNLARIDTATNRIYVANHGFTATAANPLLVDYSALFGGTAIGGLTSAGDGATSQGQYNLVVDDVNSFELRDVNTGVVVHLTDPGVSGMHVVANQHTYQASHGNVGNLTQGDTEIKGLTSGETYYVVKVDASHIRLVDDPSLVSAVKPIDLKSQGGLPLTEKHGLSASTGTEGIGVQATLASTTLNKAKPEVGSKFNPTKYKDFLSKADVSLAAFFGAANVYDSSRTGKTVVQDQNGNNVPGKDITNDGLSAGGAIAVNVTINNVTATVGSTAHLQSGANVEVLASNTQKNQLISQSDVSKSKTKNPDGNAKAVDLSFAVGYYQNDTEATVESNAVIDARANVMIDSALSYPFLILPADLVLGIPQDFVNRGVSALTDLLDGTLGISSKFMNTWVMARAKAAETTATSFSGSIAVNVYQNTDKAVIKSGAQINQMAPSASWTPLSTQSVSVTAETMMQFAEMAGIGKWSLSESPFGKGYYEKKTASQLFSGGDVVDFFGRSGSKAIGGSILVDDIENTVYARIEGDAKVRTGAAGVLTVNASEDILRIAIAQSGGKTDDGGQFAVAGSALALRQRSDVEAGLVATATAGPTISGGGALTIGATTGGTEVEIAGTIVMAGKGSSGLGASVLVNDVAREVDAFIGADPSGNNDPQVTAAGAVNLDVGTTTLTAKTSGTWAVIAGAASVLTGPSGAPQNLAQSPDDPLDGIALPALFEEGPAASSIKSGLGFAGSVGINVMRDSDLAYVNARGTVKTSTLSLDAENTAVIVAITGGVAVSLNASTGLGGGNAIGGAFSLNQITADTEAFIADRLAASGSPDGNGLTVQSRAADSAGVDEISITARRGGTLATFSAAVAANTNEQGNAYAGSISINRLVDTTKALIDGASVSANGNAVQRAKNEAHVIAIGGGGAGTAGAKGVGFSLAFNQLSASTTAGVDGTIRRAALNLGSTYSASAINDQQLWAFAVSVGVASGGGLGSTAAAFTLGINVISTDQKIFSRDNSAQILATIRNADVTASGVNLEAKDNSVIYAVAGAIGVGAQGNAYGIGLGWNQVALKVRATFDGATITAGAGGISLTAHSTQDGPISFAGKIAAAAVGGSKGNGTSVGGSLSVNGTYNTIEAEALNGAHLTTTAGGDVTVVASDESTINALTGGVAISSTSNAVGAAIGANYIANQVTAKVDGSTVSSNGSVRVEADESAAIHALTIGGAGGNNVSVGASVSINVVDNTVTSAIVGATSNVSARNNVRVIAHDTANIVAIAGSLAAGGRVGVGLSITNVTILDTTKAYVDGAAAVSANGVTGSFTDVLGATHSGVSIEAEAAESVVIIAVGGAFSSQGAGTGAITLTYIDVTAQAFEDAPSATPAAGAGITSTRDVDIAAHGHLSPVGVAGALAGSSNVGVGAGADAGYVRRKIEASIGAGAAAHGDDNVIVAAGGDVTVTSVSAAIAGAGEGAGALTAGVSVLDLTARAFIGDHATASSDGNVLVSAEDDTTVNQVSGNIAAAGTGAGGIAAGVGVVTKTTEAFIAAGANVTALAKSGKSGIVANTGDFGAPQGGTNAQATGITDDFKASDVDYAADSVHAGGHGLSTGQEVIYTGESLALGGLQTGQHYFVIRIDNDHFALAASHGAALAGTRIDFTDNGIAATTSHVVQTLNNTGMPSIDNQAFNDPSVSQNRDRTPLEATQTGVVIVAVSVNDLTSAGVGVAVAGEGSGSLAGSVTVHDITTRAYIDQGAKINAGATNSTDAGTGQNVLVAAGRFYNDLSIGGGLAGSGGFSAAPAFAAPVLKGTTEAFIQGASGGSSYDTVVNARGDVAVRARALADIISVAAGIAAAGEVGIAGSAAVIVIDTTSLASISGGVRVAAGGNVLVAAKDDTTTYTIGGAVGIGLGTGGGAGAVDVTSIKKTTLATISDHAIVDANANSAAFISNVPNGTMTTAGAVNMKSIRGVAVLASSSEKIVAVAASLGGGLYAGIAGSVAVQSVDSDTIASIGTGVQVNQNTASTASGSQSVVVAATNDLNVLTYAGGLGVGAAGVGASVDVGVVRNDTQAYIGAASVRAKSDVDDFALSHWTVNSNAISAGAGLAGLGGGIVVYDIGGNFTDSYSTSGGSSGALDGDNSSVLSFVESTVGSLSSRIASNDPAPATFNPAQAVDGSADTIDLGTDRGLKTGDTVIYSAGGGQAIHGLEDGKAYFVIVDAAYPTKVRLATSYEDAQAGRDIDISTVGTTGSSHQLSAGSAQLANVGRNTYAANTAAGRVASATTTTTGVTSGTTAGIQSGAVIDTTTMDVEAAQRLGMTARAGGIGLGAVGLGVGLAVVNIDADATAYIAPGVTIRGLNATVGDLSVGATLDSNVHVLGFAGALSGFVSLGGAVSFVTDHSSARALLGAAPAGGSDDGQTTETSSASSATVITGFRNVSVRGKATIEHDLANGAWSVAGVAGLGAAVSSVTIDGTAQAIVGSETEIGADGSPIAGSLTVDAQRALTIAPYDSGQPMGIAIGGGIVGVAAGATLIDVKGTVTARVGSDAHVHAAGDVSVHGTSTITADQLEVDGGAIGGLAVGFVIAHATFKPTVATSIDKNAVIRARAIDLAASNTANTRLKGKAAGGGILSGQGLDIEMELDPKTSVTVGDGADLEATQSVSMTSTSNATSTARGDSGNYGGVVVIIGGATDTHKNVNSATIGTNAVVSAGTTLTFRADSTNDAEALGDGGSGGAVAIIQSHTTTNASDATNTSVGSGTQLTAGTNLSIESRTSSTARSNPHAKAGGIGADTESTGNLTYGGSTITEIGSGVLVHAGNNLDVLARVTTLDLSIDSVATSSALGANSEAHATLDAPHDTPTSDAEVNVRNGASLFANGNANIKARHESITSMAGADATTHGLGASTNSYATNNFNVATRVLTEGNTTVHARALTVEAYGNPSINGFTDSSTHGAVIDTGDDHSSQTLVYQRTIDFNSAVFLFGPPSPELVIDSSGAITRQIGMATPAITATDIIIPDIVNTSTAAGTATFSIPAWSSDPTPAGYNSVEGEDSIKGSASFTFLTAFDHVTISNASGKNLQIGLINPLAATPNFASNLTVNVTEKSQFITTATADPGHTVITISNTATARRTNVTLTDAILDSLGPVTISTASGDIRKIGGGRIEADHLVLTAPLGAIGAAGADLPTISNRLDATARDGIWISETGDLAVGTVSSSGASVNLEATGSILDADHLVSVNVSGPVVVLNAGTGSIGVASDALRIDAGRAAGSLTATAGTGMALSDVSAGVGIKTVTTTSGDIAIGTVDSSLTGEDIVFGATSFMSATAGKVTLAAGDNVIVAAGGRINAGQTADLSGDVGDQDGGVGAVLDLEGTITAAAVALRGGADRDTFLIRRVASGTPTTIYPVNSEDTILVGSRASASFDANGVLLAATNSGGDLSGISDSVTIAGAADRLAELYLDVTGSAQAVTGDLVQDAVTGFGMSGSVGYSSIRSLRIDLGATADSVNVRSTTAGMTTTVNLGGGNDSVVVSGLDGTLNAIAGALVLDGGTGTNTLTVDDHGDTAANKGLVGGSNGNQIFGLGMGDPDQTAINQAAGITYGDFAHLNLTLGSGADDLTIAATSIDTTIDAADSVTDMVTIGTDLRRINGHVLVHGDGSDQFVVASAVDADLTFDQSSASRGLLTAVGMAASVEFENVAATTVNLGGGNDRVTILGTATPVIVNAGGGADQIVVDAISQATVLNLGSGDDVVTVHGSGVPLTVNGAGGGDDILNVDRSSVTSVLSASVKDGAQVGEGIVTGLTAGDITFQSMARVNLALGSGNDTALINVSAAMQPSTVIGIDGGGGDDLIEAKSVSSARTVVDGGSGKDTLKVDIDGVPVSHQFASIDKTVEYLVIDNSNNQDTAIAWTLFDTDLNATTALSSATSIISTAGAELTRILGGHSGEDTLTVQSTTPADVNANIDSNRIVLQSGLVVVTQVNPATDFDTYRNYDKVMNFDGLASGQTSYGSNHIQLSITNAGGFVRSDSISPAAQARAASDVFTLRAEDANHNANGDGFALYSIELANIAASGTAVVHFTGHTVTGKTISADLNVEAGKGFQRFELPTTFYALKDVAFTPGTDVLVDNIVAIDDLPNPTTTVAPATVPTFTISQNLSIDTDIQSGNWVWVNSGKIVVNRNDGGSTTDDTFDFTGGGWWYLGYAQSGFSITASSGIVYVNFAGDLTINSGVTVSAAGSNGLSFQVANNADVQSGVTFNLSADHQTAGAGGGSAGGSGGGGAGGYGGSWPDGGTNGSKASDGTTNLYGAGNYSWGQAKGGPAGQDDAHGGGGGYGGWNGYGAGGGGGGGGGGAHDGGSHGGGIGGDGGWGNWGSWGNLGGSGGAGLNNSGGSSAGSGGAGAGGGQGAGGSGGLGGTGGYGAHDFVNGQWVTDYGTGQNGTDGKSGNAPTAPGGDGVGGTNSTTGVSISGGMGGGGGGGGG</sequence>
<feature type="compositionally biased region" description="Gly residues" evidence="1">
    <location>
        <begin position="5718"/>
        <end position="5731"/>
    </location>
</feature>
<dbReference type="Proteomes" id="UP000807370">
    <property type="component" value="Unassembled WGS sequence"/>
</dbReference>
<organism evidence="2 3">
    <name type="scientific">Bradyrhizobium agreste</name>
    <dbReference type="NCBI Taxonomy" id="2751811"/>
    <lineage>
        <taxon>Bacteria</taxon>
        <taxon>Pseudomonadati</taxon>
        <taxon>Pseudomonadota</taxon>
        <taxon>Alphaproteobacteria</taxon>
        <taxon>Hyphomicrobiales</taxon>
        <taxon>Nitrobacteraceae</taxon>
        <taxon>Bradyrhizobium</taxon>
    </lineage>
</organism>
<feature type="compositionally biased region" description="Polar residues" evidence="1">
    <location>
        <begin position="5685"/>
        <end position="5698"/>
    </location>
</feature>
<feature type="compositionally biased region" description="Gly residues" evidence="1">
    <location>
        <begin position="5519"/>
        <end position="5546"/>
    </location>
</feature>
<feature type="region of interest" description="Disordered" evidence="1">
    <location>
        <begin position="5681"/>
        <end position="5731"/>
    </location>
</feature>
<proteinExistence type="predicted"/>
<feature type="region of interest" description="Disordered" evidence="1">
    <location>
        <begin position="4030"/>
        <end position="4056"/>
    </location>
</feature>
<dbReference type="RefSeq" id="WP_197961095.1">
    <property type="nucleotide sequence ID" value="NZ_JACCHP010000011.1"/>
</dbReference>